<dbReference type="OrthoDB" id="2526154at2759"/>
<proteinExistence type="predicted"/>
<feature type="compositionally biased region" description="Polar residues" evidence="1">
    <location>
        <begin position="1139"/>
        <end position="1151"/>
    </location>
</feature>
<feature type="compositionally biased region" description="Polar residues" evidence="1">
    <location>
        <begin position="1"/>
        <end position="19"/>
    </location>
</feature>
<feature type="region of interest" description="Disordered" evidence="1">
    <location>
        <begin position="605"/>
        <end position="640"/>
    </location>
</feature>
<organism evidence="2 3">
    <name type="scientific">Cristinia sonorae</name>
    <dbReference type="NCBI Taxonomy" id="1940300"/>
    <lineage>
        <taxon>Eukaryota</taxon>
        <taxon>Fungi</taxon>
        <taxon>Dikarya</taxon>
        <taxon>Basidiomycota</taxon>
        <taxon>Agaricomycotina</taxon>
        <taxon>Agaricomycetes</taxon>
        <taxon>Agaricomycetidae</taxon>
        <taxon>Agaricales</taxon>
        <taxon>Pleurotineae</taxon>
        <taxon>Stephanosporaceae</taxon>
        <taxon>Cristinia</taxon>
    </lineage>
</organism>
<feature type="compositionally biased region" description="Low complexity" evidence="1">
    <location>
        <begin position="965"/>
        <end position="974"/>
    </location>
</feature>
<feature type="compositionally biased region" description="Pro residues" evidence="1">
    <location>
        <begin position="955"/>
        <end position="964"/>
    </location>
</feature>
<feature type="region of interest" description="Disordered" evidence="1">
    <location>
        <begin position="57"/>
        <end position="95"/>
    </location>
</feature>
<evidence type="ECO:0000256" key="1">
    <source>
        <dbReference type="SAM" id="MobiDB-lite"/>
    </source>
</evidence>
<feature type="compositionally biased region" description="Low complexity" evidence="1">
    <location>
        <begin position="59"/>
        <end position="75"/>
    </location>
</feature>
<keyword evidence="3" id="KW-1185">Reference proteome</keyword>
<feature type="compositionally biased region" description="Polar residues" evidence="1">
    <location>
        <begin position="698"/>
        <end position="707"/>
    </location>
</feature>
<dbReference type="AlphaFoldDB" id="A0A8K0XP03"/>
<feature type="region of interest" description="Disordered" evidence="1">
    <location>
        <begin position="392"/>
        <end position="447"/>
    </location>
</feature>
<accession>A0A8K0XP03</accession>
<evidence type="ECO:0000313" key="2">
    <source>
        <dbReference type="EMBL" id="KAH8099736.1"/>
    </source>
</evidence>
<feature type="compositionally biased region" description="Acidic residues" evidence="1">
    <location>
        <begin position="406"/>
        <end position="417"/>
    </location>
</feature>
<feature type="compositionally biased region" description="Basic and acidic residues" evidence="1">
    <location>
        <begin position="605"/>
        <end position="617"/>
    </location>
</feature>
<feature type="compositionally biased region" description="Low complexity" evidence="1">
    <location>
        <begin position="1169"/>
        <end position="1191"/>
    </location>
</feature>
<feature type="compositionally biased region" description="Polar residues" evidence="1">
    <location>
        <begin position="825"/>
        <end position="886"/>
    </location>
</feature>
<feature type="compositionally biased region" description="Pro residues" evidence="1">
    <location>
        <begin position="998"/>
        <end position="1028"/>
    </location>
</feature>
<feature type="compositionally biased region" description="Polar residues" evidence="1">
    <location>
        <begin position="975"/>
        <end position="989"/>
    </location>
</feature>
<feature type="compositionally biased region" description="Basic residues" evidence="1">
    <location>
        <begin position="889"/>
        <end position="898"/>
    </location>
</feature>
<feature type="compositionally biased region" description="Low complexity" evidence="1">
    <location>
        <begin position="1058"/>
        <end position="1076"/>
    </location>
</feature>
<feature type="compositionally biased region" description="Low complexity" evidence="1">
    <location>
        <begin position="255"/>
        <end position="287"/>
    </location>
</feature>
<feature type="compositionally biased region" description="Polar residues" evidence="1">
    <location>
        <begin position="84"/>
        <end position="95"/>
    </location>
</feature>
<feature type="compositionally biased region" description="Polar residues" evidence="1">
    <location>
        <begin position="676"/>
        <end position="690"/>
    </location>
</feature>
<reference evidence="2" key="1">
    <citation type="journal article" date="2021" name="New Phytol.">
        <title>Evolutionary innovations through gain and loss of genes in the ectomycorrhizal Boletales.</title>
        <authorList>
            <person name="Wu G."/>
            <person name="Miyauchi S."/>
            <person name="Morin E."/>
            <person name="Kuo A."/>
            <person name="Drula E."/>
            <person name="Varga T."/>
            <person name="Kohler A."/>
            <person name="Feng B."/>
            <person name="Cao Y."/>
            <person name="Lipzen A."/>
            <person name="Daum C."/>
            <person name="Hundley H."/>
            <person name="Pangilinan J."/>
            <person name="Johnson J."/>
            <person name="Barry K."/>
            <person name="LaButti K."/>
            <person name="Ng V."/>
            <person name="Ahrendt S."/>
            <person name="Min B."/>
            <person name="Choi I.G."/>
            <person name="Park H."/>
            <person name="Plett J.M."/>
            <person name="Magnuson J."/>
            <person name="Spatafora J.W."/>
            <person name="Nagy L.G."/>
            <person name="Henrissat B."/>
            <person name="Grigoriev I.V."/>
            <person name="Yang Z.L."/>
            <person name="Xu J."/>
            <person name="Martin F.M."/>
        </authorList>
    </citation>
    <scope>NUCLEOTIDE SEQUENCE</scope>
    <source>
        <strain evidence="2">KKN 215</strain>
    </source>
</reference>
<feature type="compositionally biased region" description="Pro residues" evidence="1">
    <location>
        <begin position="926"/>
        <end position="937"/>
    </location>
</feature>
<dbReference type="Proteomes" id="UP000813824">
    <property type="component" value="Unassembled WGS sequence"/>
</dbReference>
<feature type="region of interest" description="Disordered" evidence="1">
    <location>
        <begin position="332"/>
        <end position="372"/>
    </location>
</feature>
<comment type="caution">
    <text evidence="2">The sequence shown here is derived from an EMBL/GenBank/DDBJ whole genome shotgun (WGS) entry which is preliminary data.</text>
</comment>
<dbReference type="EMBL" id="JAEVFJ010000018">
    <property type="protein sequence ID" value="KAH8099736.1"/>
    <property type="molecule type" value="Genomic_DNA"/>
</dbReference>
<feature type="compositionally biased region" description="Low complexity" evidence="1">
    <location>
        <begin position="346"/>
        <end position="360"/>
    </location>
</feature>
<feature type="compositionally biased region" description="Low complexity" evidence="1">
    <location>
        <begin position="1104"/>
        <end position="1119"/>
    </location>
</feature>
<feature type="compositionally biased region" description="Pro residues" evidence="1">
    <location>
        <begin position="20"/>
        <end position="36"/>
    </location>
</feature>
<gene>
    <name evidence="2" type="ORF">BXZ70DRAFT_214929</name>
</gene>
<feature type="region of interest" description="Disordered" evidence="1">
    <location>
        <begin position="670"/>
        <end position="1220"/>
    </location>
</feature>
<feature type="region of interest" description="Disordered" evidence="1">
    <location>
        <begin position="1"/>
        <end position="36"/>
    </location>
</feature>
<protein>
    <submittedName>
        <fullName evidence="2">Uncharacterized protein</fullName>
    </submittedName>
</protein>
<evidence type="ECO:0000313" key="3">
    <source>
        <dbReference type="Proteomes" id="UP000813824"/>
    </source>
</evidence>
<name>A0A8K0XP03_9AGAR</name>
<sequence>MTLMPNTTPSAHSSQLSPNTPGPSSPWPIPRAPLPPHRLAKLANALGISTPVPHTHAYSLSPSSPASLPNTSSSLTFPDLRRSPTPSSSTYQSHTPSVSAAYSKYLLHVLPPEHLPHEFSDPDDLTLAPPSASGYHTQFRRGVMVPVYPTLQAQLGAIAREYALPSTLGMVLYLVTNPDPPSAVDEPGPRISEDIWKHIWMRVLRAEKEELTSPGPRPLGLGFSLAGQSSPALLQDITANGHSLKSITLPTRADTQQSMTPSPSTPSNSGYSSQSELEPPESASSVAASGDIGASAIRLPGLNSPSLIPILAKVEFDIDRRRAGWYEPWVRSRKVQHAKRAESRAGARSRSRMGSASEAGEGPETQSQAGTRAAPIDLELLRRINADGSSVPRFLVTRDGTADDGSAGEDEEEEEDAGYQQLEDASPVGEDEESERISGDPLADVFGTDHETWAEVHAETQAQRSSMRNSNPHVVDLALDAAALNSLPDDLEEDEDEIMSDDEGEVTQLLNAMNRPSLSLDIPTTMTPSNDPETAATLRKHVPPPLTLVPTDGLHPPSISPHLDSANSQSEHLAYLKTPSEAEHPSALDEPPIEIEVEVDDLFKTTRSPQDEKREGGIFDALNLGLDPSFDDFDENDPHDRRRSQYIMSAQLDEIEKTLASLSPRKLAAEIASESPAPTVSSFSSFSPERNVTPAPRPSSQRTSAHSQADEVPSWPAVPYSQLSSHRETDEDAPPSPPRFAFNGITTEPPKSFQPKRAAQANIVSSESLARKRAMEEENGLYPPLTPGVPYERFSSESPIIPLSPDPFGRFPSEPEHEEHRQSVSEEVSPQPAVQQLSRGSSLTVPSENSRPPSQAPSSRFSIDSMTSEDPVTTQRMQKSTSTLMSVKNIRKLWRKSGNKGSISGSAPPPPPTNSGRSSPNVLAPPAAPAPAPPPPAEKTGRKRSKSVSKQAAPEPIPPSPSPVPSVSHSLAVPQNQPVYKQFHFNQDSPYPIHPMGRSPPAPSPRELSPPVPPSALPSNPSPQPGQRPPSISQQPDRNSVRKSILKSWKSASGLHGSKSSISRPPSSSETPRSSTDLPLASQTETVKRRRPSVLDIAQSVMRNSAASSSTTLNGSSYSDIPPSPAIPEQFIHQMGPPRSSSRQSELTLNSTGGGRRDSDTSGGGGMKPSRPSVSSSTLTSSPPRVRSPLTAASPPRNGNLSAGVMRKSIDSYESRPSLDVSQFEMVSPKKDGYLESTLTYPYHGLDHH</sequence>
<feature type="compositionally biased region" description="Basic and acidic residues" evidence="1">
    <location>
        <begin position="813"/>
        <end position="824"/>
    </location>
</feature>
<feature type="region of interest" description="Disordered" evidence="1">
    <location>
        <begin position="250"/>
        <end position="287"/>
    </location>
</feature>